<protein>
    <submittedName>
        <fullName evidence="2">Uncharacterized protein</fullName>
    </submittedName>
</protein>
<accession>A0A975WCH9</accession>
<comment type="caution">
    <text evidence="2">The sequence shown here is derived from an EMBL/GenBank/DDBJ whole genome shotgun (WGS) entry which is preliminary data.</text>
</comment>
<gene>
    <name evidence="2" type="ORF">SAMN04487940_113102</name>
</gene>
<keyword evidence="1" id="KW-0812">Transmembrane</keyword>
<feature type="transmembrane region" description="Helical" evidence="1">
    <location>
        <begin position="6"/>
        <end position="29"/>
    </location>
</feature>
<proteinExistence type="predicted"/>
<keyword evidence="1" id="KW-0472">Membrane</keyword>
<dbReference type="GeneID" id="80819634"/>
<reference evidence="2 3" key="1">
    <citation type="submission" date="2016-10" db="EMBL/GenBank/DDBJ databases">
        <authorList>
            <person name="Varghese N."/>
            <person name="Submissions S."/>
        </authorList>
    </citation>
    <scope>NUCLEOTIDE SEQUENCE [LARGE SCALE GENOMIC DNA]</scope>
    <source>
        <strain evidence="2 3">FF3</strain>
    </source>
</reference>
<dbReference type="RefSeq" id="WP_074837611.1">
    <property type="nucleotide sequence ID" value="NZ_CBDCHI020000006.1"/>
</dbReference>
<organism evidence="2 3">
    <name type="scientific">Marinovum algicola</name>
    <dbReference type="NCBI Taxonomy" id="42444"/>
    <lineage>
        <taxon>Bacteria</taxon>
        <taxon>Pseudomonadati</taxon>
        <taxon>Pseudomonadota</taxon>
        <taxon>Alphaproteobacteria</taxon>
        <taxon>Rhodobacterales</taxon>
        <taxon>Roseobacteraceae</taxon>
        <taxon>Marinovum</taxon>
    </lineage>
</organism>
<name>A0A975WCH9_9RHOB</name>
<dbReference type="EMBL" id="FNYY01000013">
    <property type="protein sequence ID" value="SEJ90764.1"/>
    <property type="molecule type" value="Genomic_DNA"/>
</dbReference>
<evidence type="ECO:0000313" key="2">
    <source>
        <dbReference type="EMBL" id="SEJ90764.1"/>
    </source>
</evidence>
<keyword evidence="1" id="KW-1133">Transmembrane helix</keyword>
<evidence type="ECO:0000256" key="1">
    <source>
        <dbReference type="SAM" id="Phobius"/>
    </source>
</evidence>
<keyword evidence="3" id="KW-1185">Reference proteome</keyword>
<sequence length="105" mass="11122">MDHITLWWIAIGAALAVTIVVAILLALVVGTARDIRDGAALVWTRGQQVANNTIHIALLYRTLEAVQAIRGRAGGILQEAEALRDHAETCPGCPQCILAGDRGAT</sequence>
<dbReference type="Proteomes" id="UP000182932">
    <property type="component" value="Unassembled WGS sequence"/>
</dbReference>
<dbReference type="AlphaFoldDB" id="A0A975WCH9"/>
<evidence type="ECO:0000313" key="3">
    <source>
        <dbReference type="Proteomes" id="UP000182932"/>
    </source>
</evidence>